<comment type="caution">
    <text evidence="3">The sequence shown here is derived from an EMBL/GenBank/DDBJ whole genome shotgun (WGS) entry which is preliminary data.</text>
</comment>
<sequence length="100" mass="10145">MLAVLDAADYQQRVNAAEAALAAAQAQVLAARASVATAQANVRTAQSTIGVSEANQAKLQKTSSAAPSCASRISSRRVSTTPCRPTCAPPAPSAPLLPTR</sequence>
<dbReference type="Proteomes" id="UP001596513">
    <property type="component" value="Unassembled WGS sequence"/>
</dbReference>
<dbReference type="EMBL" id="JBHTEK010000001">
    <property type="protein sequence ID" value="MFC7666714.1"/>
    <property type="molecule type" value="Genomic_DNA"/>
</dbReference>
<evidence type="ECO:0000313" key="4">
    <source>
        <dbReference type="Proteomes" id="UP001596513"/>
    </source>
</evidence>
<feature type="compositionally biased region" description="Polar residues" evidence="2">
    <location>
        <begin position="55"/>
        <end position="78"/>
    </location>
</feature>
<reference evidence="4" key="1">
    <citation type="journal article" date="2019" name="Int. J. Syst. Evol. Microbiol.">
        <title>The Global Catalogue of Microorganisms (GCM) 10K type strain sequencing project: providing services to taxonomists for standard genome sequencing and annotation.</title>
        <authorList>
            <consortium name="The Broad Institute Genomics Platform"/>
            <consortium name="The Broad Institute Genome Sequencing Center for Infectious Disease"/>
            <person name="Wu L."/>
            <person name="Ma J."/>
        </authorList>
    </citation>
    <scope>NUCLEOTIDE SEQUENCE [LARGE SCALE GENOMIC DNA]</scope>
    <source>
        <strain evidence="4">JCM 19635</strain>
    </source>
</reference>
<keyword evidence="4" id="KW-1185">Reference proteome</keyword>
<feature type="compositionally biased region" description="Pro residues" evidence="2">
    <location>
        <begin position="87"/>
        <end position="100"/>
    </location>
</feature>
<gene>
    <name evidence="3" type="ORF">ACFQT0_04235</name>
</gene>
<feature type="coiled-coil region" evidence="1">
    <location>
        <begin position="7"/>
        <end position="34"/>
    </location>
</feature>
<protein>
    <submittedName>
        <fullName evidence="3">Uncharacterized protein</fullName>
    </submittedName>
</protein>
<keyword evidence="1" id="KW-0175">Coiled coil</keyword>
<organism evidence="3 4">
    <name type="scientific">Hymenobacter humi</name>
    <dbReference type="NCBI Taxonomy" id="1411620"/>
    <lineage>
        <taxon>Bacteria</taxon>
        <taxon>Pseudomonadati</taxon>
        <taxon>Bacteroidota</taxon>
        <taxon>Cytophagia</taxon>
        <taxon>Cytophagales</taxon>
        <taxon>Hymenobacteraceae</taxon>
        <taxon>Hymenobacter</taxon>
    </lineage>
</organism>
<dbReference type="RefSeq" id="WP_380200653.1">
    <property type="nucleotide sequence ID" value="NZ_JBHTEK010000001.1"/>
</dbReference>
<evidence type="ECO:0000313" key="3">
    <source>
        <dbReference type="EMBL" id="MFC7666714.1"/>
    </source>
</evidence>
<feature type="region of interest" description="Disordered" evidence="2">
    <location>
        <begin position="55"/>
        <end position="100"/>
    </location>
</feature>
<name>A0ABW2U0Z4_9BACT</name>
<accession>A0ABW2U0Z4</accession>
<evidence type="ECO:0000256" key="2">
    <source>
        <dbReference type="SAM" id="MobiDB-lite"/>
    </source>
</evidence>
<evidence type="ECO:0000256" key="1">
    <source>
        <dbReference type="SAM" id="Coils"/>
    </source>
</evidence>
<proteinExistence type="predicted"/>